<accession>A0ABS9KIP7</accession>
<reference evidence="2" key="1">
    <citation type="submission" date="2022-01" db="EMBL/GenBank/DDBJ databases">
        <authorList>
            <person name="Wang Y."/>
        </authorList>
    </citation>
    <scope>NUCLEOTIDE SEQUENCE</scope>
    <source>
        <strain evidence="2">WB101</strain>
    </source>
</reference>
<dbReference type="SUPFAM" id="SSF82171">
    <property type="entry name" value="DPP6 N-terminal domain-like"/>
    <property type="match status" value="1"/>
</dbReference>
<dbReference type="RefSeq" id="WP_237856173.1">
    <property type="nucleotide sequence ID" value="NZ_JAKLWS010000041.1"/>
</dbReference>
<dbReference type="InterPro" id="IPR011042">
    <property type="entry name" value="6-blade_b-propeller_TolB-like"/>
</dbReference>
<feature type="chain" id="PRO_5046623715" description="WD40 repeat protein" evidence="1">
    <location>
        <begin position="25"/>
        <end position="353"/>
    </location>
</feature>
<feature type="signal peptide" evidence="1">
    <location>
        <begin position="1"/>
        <end position="24"/>
    </location>
</feature>
<keyword evidence="3" id="KW-1185">Reference proteome</keyword>
<comment type="caution">
    <text evidence="2">The sequence shown here is derived from an EMBL/GenBank/DDBJ whole genome shotgun (WGS) entry which is preliminary data.</text>
</comment>
<protein>
    <recommendedName>
        <fullName evidence="4">WD40 repeat protein</fullName>
    </recommendedName>
</protein>
<dbReference type="Gene3D" id="2.120.10.30">
    <property type="entry name" value="TolB, C-terminal domain"/>
    <property type="match status" value="1"/>
</dbReference>
<evidence type="ECO:0000256" key="1">
    <source>
        <dbReference type="SAM" id="SignalP"/>
    </source>
</evidence>
<proteinExistence type="predicted"/>
<dbReference type="EMBL" id="JAKLWS010000041">
    <property type="protein sequence ID" value="MCG2590715.1"/>
    <property type="molecule type" value="Genomic_DNA"/>
</dbReference>
<evidence type="ECO:0008006" key="4">
    <source>
        <dbReference type="Google" id="ProtNLM"/>
    </source>
</evidence>
<evidence type="ECO:0000313" key="2">
    <source>
        <dbReference type="EMBL" id="MCG2590715.1"/>
    </source>
</evidence>
<gene>
    <name evidence="2" type="ORF">L6773_19230</name>
</gene>
<organism evidence="2 3">
    <name type="scientific">Rhodohalobacter sulfatireducens</name>
    <dbReference type="NCBI Taxonomy" id="2911366"/>
    <lineage>
        <taxon>Bacteria</taxon>
        <taxon>Pseudomonadati</taxon>
        <taxon>Balneolota</taxon>
        <taxon>Balneolia</taxon>
        <taxon>Balneolales</taxon>
        <taxon>Balneolaceae</taxon>
        <taxon>Rhodohalobacter</taxon>
    </lineage>
</organism>
<sequence>MASLRIRVSLLFFIFIFSSTIAFAQEKVSSTNTFTQGKTIFDDLPAHMSVLLEWGQRPEWSNDGEWIYFLPRAFSNVFRVQVETGKVEPVTTHYFHEGYLRVMALSNGDLLLAGPDEFNADDPWASRHKLRLSILQKPFDEPPVLLDAYCDEGPAVSRNDNRIAWTLPGQREIKIAEIIYRDGTPSLVNEQMLLSFDKRNYPITDRLETQDFHPNTNELIFTYYYGTEEEPFYFANPYSIDIKSGELSGILTTKNSYNEAEGVAPDGSFLLVESDLHAEPKKWLVDTYLLPLQDDGEMERLCDWTNYPGYKCDNPVVSPDGKKIALQRGFTDGTGQGSGIVLFDLEEYRKLKK</sequence>
<evidence type="ECO:0000313" key="3">
    <source>
        <dbReference type="Proteomes" id="UP001165366"/>
    </source>
</evidence>
<reference evidence="2" key="2">
    <citation type="submission" date="2024-05" db="EMBL/GenBank/DDBJ databases">
        <title>Rhodohalobacter halophilus gen. nov., sp. nov., a moderately halophilic member of the family Balneolaceae.</title>
        <authorList>
            <person name="Xia J."/>
        </authorList>
    </citation>
    <scope>NUCLEOTIDE SEQUENCE</scope>
    <source>
        <strain evidence="2">WB101</strain>
    </source>
</reference>
<keyword evidence="1" id="KW-0732">Signal</keyword>
<name>A0ABS9KIP7_9BACT</name>
<dbReference type="Proteomes" id="UP001165366">
    <property type="component" value="Unassembled WGS sequence"/>
</dbReference>